<dbReference type="InterPro" id="IPR036873">
    <property type="entry name" value="Rhodanese-like_dom_sf"/>
</dbReference>
<dbReference type="PANTHER" id="PTHR43031:SF1">
    <property type="entry name" value="PYRIDINE NUCLEOTIDE-DISULPHIDE OXIDOREDUCTASE"/>
    <property type="match status" value="1"/>
</dbReference>
<keyword evidence="3" id="KW-1185">Reference proteome</keyword>
<accession>A0ABU3U5M7</accession>
<proteinExistence type="predicted"/>
<evidence type="ECO:0000313" key="2">
    <source>
        <dbReference type="EMBL" id="MDU8885627.1"/>
    </source>
</evidence>
<dbReference type="PANTHER" id="PTHR43031">
    <property type="entry name" value="FAD-DEPENDENT OXIDOREDUCTASE"/>
    <property type="match status" value="1"/>
</dbReference>
<protein>
    <submittedName>
        <fullName evidence="2">Rhodanese-like domain-containing protein</fullName>
    </submittedName>
</protein>
<dbReference type="SUPFAM" id="SSF52821">
    <property type="entry name" value="Rhodanese/Cell cycle control phosphatase"/>
    <property type="match status" value="1"/>
</dbReference>
<organism evidence="2 3">
    <name type="scientific">Gilvirhabdus luticola</name>
    <dbReference type="NCBI Taxonomy" id="3079858"/>
    <lineage>
        <taxon>Bacteria</taxon>
        <taxon>Pseudomonadati</taxon>
        <taxon>Bacteroidota</taxon>
        <taxon>Flavobacteriia</taxon>
        <taxon>Flavobacteriales</taxon>
        <taxon>Flavobacteriaceae</taxon>
        <taxon>Gilvirhabdus</taxon>
    </lineage>
</organism>
<dbReference type="EMBL" id="JAWHTF010000002">
    <property type="protein sequence ID" value="MDU8885627.1"/>
    <property type="molecule type" value="Genomic_DNA"/>
</dbReference>
<dbReference type="InterPro" id="IPR001763">
    <property type="entry name" value="Rhodanese-like_dom"/>
</dbReference>
<dbReference type="Gene3D" id="3.40.250.10">
    <property type="entry name" value="Rhodanese-like domain"/>
    <property type="match status" value="1"/>
</dbReference>
<dbReference type="Pfam" id="PF00581">
    <property type="entry name" value="Rhodanese"/>
    <property type="match status" value="1"/>
</dbReference>
<dbReference type="CDD" id="cd00158">
    <property type="entry name" value="RHOD"/>
    <property type="match status" value="1"/>
</dbReference>
<dbReference type="PROSITE" id="PS50206">
    <property type="entry name" value="RHODANESE_3"/>
    <property type="match status" value="1"/>
</dbReference>
<evidence type="ECO:0000259" key="1">
    <source>
        <dbReference type="PROSITE" id="PS50206"/>
    </source>
</evidence>
<dbReference type="InterPro" id="IPR050229">
    <property type="entry name" value="GlpE_sulfurtransferase"/>
</dbReference>
<sequence>MGLLDFLFGGNDKKIKGYLNKGAILLDVRTVREFNANSLPKSQNIPLQELHHNVEELKQMNKPFIVYCESGVRSAKAAKFLNLNNIDAINGGGWRRVQSILAK</sequence>
<comment type="caution">
    <text evidence="2">The sequence shown here is derived from an EMBL/GenBank/DDBJ whole genome shotgun (WGS) entry which is preliminary data.</text>
</comment>
<evidence type="ECO:0000313" key="3">
    <source>
        <dbReference type="Proteomes" id="UP001268651"/>
    </source>
</evidence>
<name>A0ABU3U5M7_9FLAO</name>
<gene>
    <name evidence="2" type="ORF">RXV94_05610</name>
</gene>
<feature type="domain" description="Rhodanese" evidence="1">
    <location>
        <begin position="19"/>
        <end position="99"/>
    </location>
</feature>
<dbReference type="Proteomes" id="UP001268651">
    <property type="component" value="Unassembled WGS sequence"/>
</dbReference>
<dbReference type="SMART" id="SM00450">
    <property type="entry name" value="RHOD"/>
    <property type="match status" value="1"/>
</dbReference>
<reference evidence="2 3" key="1">
    <citation type="submission" date="2023-10" db="EMBL/GenBank/DDBJ databases">
        <title>Marimonas sp. nov. isolated from tidal mud flat.</title>
        <authorList>
            <person name="Jaincy N.J."/>
            <person name="Srinivasan S."/>
            <person name="Lee S.-S."/>
        </authorList>
    </citation>
    <scope>NUCLEOTIDE SEQUENCE [LARGE SCALE GENOMIC DNA]</scope>
    <source>
        <strain evidence="2 3">MJ-SS3</strain>
    </source>
</reference>
<dbReference type="RefSeq" id="WP_316661522.1">
    <property type="nucleotide sequence ID" value="NZ_JAWHTF010000002.1"/>
</dbReference>